<dbReference type="OrthoDB" id="9808289at2"/>
<feature type="transmembrane region" description="Helical" evidence="14">
    <location>
        <begin position="183"/>
        <end position="207"/>
    </location>
</feature>
<keyword evidence="9 14" id="KW-0472">Membrane</keyword>
<sequence>MVTLHLVVLALVQGITEFLPISSSGHLALVPMLTDWPDQGLKIDVAVHVGTLGAVLLYFWRDVWLMICGLAQLVTGRFGPGARLIAHLIVATIPVVIAGVLLKDIIETQFRTLEVIAWATLGFGLLLGLADHVGMTVRRIDHMRFGDALFLGLLQALALIPGTSRSGITMTGARLLGYERPDAAHFSMLMSIPTIIAAGVLIGIDLYRLNDWAVTEEALTAAGLALVSALIAIAALMTWLRYAGFLAFVVYRVLLGLFLLGIVYGVYAV</sequence>
<dbReference type="GO" id="GO:0009252">
    <property type="term" value="P:peptidoglycan biosynthetic process"/>
    <property type="evidence" value="ECO:0007669"/>
    <property type="project" value="UniProtKB-KW"/>
</dbReference>
<comment type="function">
    <text evidence="14">Catalyzes the dephosphorylation of undecaprenyl diphosphate (UPP). Confers resistance to bacitracin.</text>
</comment>
<feature type="transmembrane region" description="Helical" evidence="14">
    <location>
        <begin position="219"/>
        <end position="239"/>
    </location>
</feature>
<evidence type="ECO:0000256" key="4">
    <source>
        <dbReference type="ARBA" id="ARBA00021581"/>
    </source>
</evidence>
<evidence type="ECO:0000256" key="6">
    <source>
        <dbReference type="ARBA" id="ARBA00022692"/>
    </source>
</evidence>
<keyword evidence="14" id="KW-0133">Cell shape</keyword>
<evidence type="ECO:0000256" key="10">
    <source>
        <dbReference type="ARBA" id="ARBA00023251"/>
    </source>
</evidence>
<evidence type="ECO:0000256" key="9">
    <source>
        <dbReference type="ARBA" id="ARBA00023136"/>
    </source>
</evidence>
<dbReference type="PANTHER" id="PTHR30622:SF4">
    <property type="entry name" value="UNDECAPRENYL-DIPHOSPHATASE"/>
    <property type="match status" value="1"/>
</dbReference>
<dbReference type="GO" id="GO:0071555">
    <property type="term" value="P:cell wall organization"/>
    <property type="evidence" value="ECO:0007669"/>
    <property type="project" value="UniProtKB-KW"/>
</dbReference>
<comment type="catalytic activity">
    <reaction evidence="13 14">
        <text>di-trans,octa-cis-undecaprenyl diphosphate + H2O = di-trans,octa-cis-undecaprenyl phosphate + phosphate + H(+)</text>
        <dbReference type="Rhea" id="RHEA:28094"/>
        <dbReference type="ChEBI" id="CHEBI:15377"/>
        <dbReference type="ChEBI" id="CHEBI:15378"/>
        <dbReference type="ChEBI" id="CHEBI:43474"/>
        <dbReference type="ChEBI" id="CHEBI:58405"/>
        <dbReference type="ChEBI" id="CHEBI:60392"/>
        <dbReference type="EC" id="3.6.1.27"/>
    </reaction>
</comment>
<evidence type="ECO:0000256" key="12">
    <source>
        <dbReference type="ARBA" id="ARBA00032932"/>
    </source>
</evidence>
<gene>
    <name evidence="14" type="primary">uppP</name>
    <name evidence="15" type="ORF">F1188_03745</name>
</gene>
<dbReference type="EMBL" id="VWPJ01000002">
    <property type="protein sequence ID" value="KAA5607030.1"/>
    <property type="molecule type" value="Genomic_DNA"/>
</dbReference>
<keyword evidence="10 14" id="KW-0046">Antibiotic resistance</keyword>
<comment type="subcellular location">
    <subcellularLocation>
        <location evidence="1 14">Cell membrane</location>
        <topology evidence="1 14">Multi-pass membrane protein</topology>
    </subcellularLocation>
</comment>
<evidence type="ECO:0000313" key="16">
    <source>
        <dbReference type="Proteomes" id="UP000324065"/>
    </source>
</evidence>
<feature type="transmembrane region" description="Helical" evidence="14">
    <location>
        <begin position="145"/>
        <end position="163"/>
    </location>
</feature>
<evidence type="ECO:0000256" key="3">
    <source>
        <dbReference type="ARBA" id="ARBA00012374"/>
    </source>
</evidence>
<dbReference type="GO" id="GO:0008360">
    <property type="term" value="P:regulation of cell shape"/>
    <property type="evidence" value="ECO:0007669"/>
    <property type="project" value="UniProtKB-KW"/>
</dbReference>
<keyword evidence="16" id="KW-1185">Reference proteome</keyword>
<keyword evidence="14" id="KW-0961">Cell wall biogenesis/degradation</keyword>
<feature type="transmembrane region" description="Helical" evidence="14">
    <location>
        <begin position="81"/>
        <end position="103"/>
    </location>
</feature>
<dbReference type="GO" id="GO:0050380">
    <property type="term" value="F:undecaprenyl-diphosphatase activity"/>
    <property type="evidence" value="ECO:0007669"/>
    <property type="project" value="UniProtKB-UniRule"/>
</dbReference>
<evidence type="ECO:0000256" key="11">
    <source>
        <dbReference type="ARBA" id="ARBA00032707"/>
    </source>
</evidence>
<keyword evidence="14" id="KW-0573">Peptidoglycan synthesis</keyword>
<dbReference type="RefSeq" id="WP_150061040.1">
    <property type="nucleotide sequence ID" value="NZ_JACHII010000003.1"/>
</dbReference>
<evidence type="ECO:0000256" key="14">
    <source>
        <dbReference type="HAMAP-Rule" id="MF_01006"/>
    </source>
</evidence>
<comment type="similarity">
    <text evidence="2 14">Belongs to the UppP family.</text>
</comment>
<name>A0A5M6IFH0_9PROT</name>
<dbReference type="Proteomes" id="UP000324065">
    <property type="component" value="Unassembled WGS sequence"/>
</dbReference>
<dbReference type="GO" id="GO:0046677">
    <property type="term" value="P:response to antibiotic"/>
    <property type="evidence" value="ECO:0007669"/>
    <property type="project" value="UniProtKB-UniRule"/>
</dbReference>
<evidence type="ECO:0000256" key="8">
    <source>
        <dbReference type="ARBA" id="ARBA00022989"/>
    </source>
</evidence>
<dbReference type="EC" id="3.6.1.27" evidence="3 14"/>
<proteinExistence type="inferred from homology"/>
<comment type="miscellaneous">
    <text evidence="14">Bacitracin is thought to be involved in the inhibition of peptidoglycan synthesis by sequestering undecaprenyl diphosphate, thereby reducing the pool of lipid carrier available.</text>
</comment>
<protein>
    <recommendedName>
        <fullName evidence="4 14">Undecaprenyl-diphosphatase</fullName>
        <ecNumber evidence="3 14">3.6.1.27</ecNumber>
    </recommendedName>
    <alternativeName>
        <fullName evidence="12 14">Bacitracin resistance protein</fullName>
    </alternativeName>
    <alternativeName>
        <fullName evidence="11 14">Undecaprenyl pyrophosphate phosphatase</fullName>
    </alternativeName>
</protein>
<keyword evidence="5 14" id="KW-1003">Cell membrane</keyword>
<dbReference type="InterPro" id="IPR003824">
    <property type="entry name" value="UppP"/>
</dbReference>
<feature type="transmembrane region" description="Helical" evidence="14">
    <location>
        <begin position="115"/>
        <end position="133"/>
    </location>
</feature>
<dbReference type="Pfam" id="PF02673">
    <property type="entry name" value="BacA"/>
    <property type="match status" value="1"/>
</dbReference>
<keyword evidence="6 14" id="KW-0812">Transmembrane</keyword>
<evidence type="ECO:0000256" key="1">
    <source>
        <dbReference type="ARBA" id="ARBA00004651"/>
    </source>
</evidence>
<evidence type="ECO:0000313" key="15">
    <source>
        <dbReference type="EMBL" id="KAA5607030.1"/>
    </source>
</evidence>
<dbReference type="AlphaFoldDB" id="A0A5M6IFH0"/>
<dbReference type="HAMAP" id="MF_01006">
    <property type="entry name" value="Undec_diphosphatase"/>
    <property type="match status" value="1"/>
</dbReference>
<feature type="transmembrane region" description="Helical" evidence="14">
    <location>
        <begin position="245"/>
        <end position="267"/>
    </location>
</feature>
<evidence type="ECO:0000256" key="2">
    <source>
        <dbReference type="ARBA" id="ARBA00010621"/>
    </source>
</evidence>
<keyword evidence="8 14" id="KW-1133">Transmembrane helix</keyword>
<reference evidence="15 16" key="1">
    <citation type="submission" date="2019-09" db="EMBL/GenBank/DDBJ databases">
        <title>Genome sequence of Roseospira marina, one of the more divergent members of the non-sulfur purple photosynthetic bacterial family, the Rhodospirillaceae.</title>
        <authorList>
            <person name="Meyer T."/>
            <person name="Kyndt J."/>
        </authorList>
    </citation>
    <scope>NUCLEOTIDE SEQUENCE [LARGE SCALE GENOMIC DNA]</scope>
    <source>
        <strain evidence="15 16">DSM 15113</strain>
    </source>
</reference>
<evidence type="ECO:0000256" key="5">
    <source>
        <dbReference type="ARBA" id="ARBA00022475"/>
    </source>
</evidence>
<keyword evidence="7 14" id="KW-0378">Hydrolase</keyword>
<dbReference type="GO" id="GO:0005886">
    <property type="term" value="C:plasma membrane"/>
    <property type="evidence" value="ECO:0007669"/>
    <property type="project" value="UniProtKB-SubCell"/>
</dbReference>
<accession>A0A5M6IFH0</accession>
<evidence type="ECO:0000256" key="13">
    <source>
        <dbReference type="ARBA" id="ARBA00047594"/>
    </source>
</evidence>
<evidence type="ECO:0000256" key="7">
    <source>
        <dbReference type="ARBA" id="ARBA00022801"/>
    </source>
</evidence>
<feature type="transmembrane region" description="Helical" evidence="14">
    <location>
        <begin position="40"/>
        <end position="60"/>
    </location>
</feature>
<organism evidence="15 16">
    <name type="scientific">Roseospira marina</name>
    <dbReference type="NCBI Taxonomy" id="140057"/>
    <lineage>
        <taxon>Bacteria</taxon>
        <taxon>Pseudomonadati</taxon>
        <taxon>Pseudomonadota</taxon>
        <taxon>Alphaproteobacteria</taxon>
        <taxon>Rhodospirillales</taxon>
        <taxon>Rhodospirillaceae</taxon>
        <taxon>Roseospira</taxon>
    </lineage>
</organism>
<dbReference type="NCBIfam" id="NF001393">
    <property type="entry name" value="PRK00281.2-4"/>
    <property type="match status" value="1"/>
</dbReference>
<dbReference type="PANTHER" id="PTHR30622">
    <property type="entry name" value="UNDECAPRENYL-DIPHOSPHATASE"/>
    <property type="match status" value="1"/>
</dbReference>
<comment type="caution">
    <text evidence="15">The sequence shown here is derived from an EMBL/GenBank/DDBJ whole genome shotgun (WGS) entry which is preliminary data.</text>
</comment>